<evidence type="ECO:0000313" key="2">
    <source>
        <dbReference type="EMBL" id="QKX51228.1"/>
    </source>
</evidence>
<dbReference type="PANTHER" id="PTHR46387:SF2">
    <property type="entry name" value="RIBONUCLEASE HI"/>
    <property type="match status" value="1"/>
</dbReference>
<reference evidence="3" key="2">
    <citation type="submission" date="2020-06" db="EMBL/GenBank/DDBJ databases">
        <title>Isolation of Planomicrobium glaciei.</title>
        <authorList>
            <person name="Malisova L."/>
            <person name="Safrankova R."/>
            <person name="Jakubu V."/>
            <person name="Spanelova P."/>
        </authorList>
    </citation>
    <scope>NUCLEOTIDE SEQUENCE [LARGE SCALE GENOMIC DNA]</scope>
    <source>
        <strain evidence="3">NRL-ATB46093</strain>
    </source>
</reference>
<dbReference type="PROSITE" id="PS50879">
    <property type="entry name" value="RNASE_H_1"/>
    <property type="match status" value="1"/>
</dbReference>
<feature type="domain" description="RNase H type-1" evidence="1">
    <location>
        <begin position="70"/>
        <end position="207"/>
    </location>
</feature>
<evidence type="ECO:0000259" key="1">
    <source>
        <dbReference type="PROSITE" id="PS50879"/>
    </source>
</evidence>
<gene>
    <name evidence="2" type="ORF">HF394_11855</name>
</gene>
<dbReference type="NCBIfam" id="NF005822">
    <property type="entry name" value="PRK07708.1"/>
    <property type="match status" value="1"/>
</dbReference>
<dbReference type="InterPro" id="IPR036397">
    <property type="entry name" value="RNaseH_sf"/>
</dbReference>
<dbReference type="InterPro" id="IPR002156">
    <property type="entry name" value="RNaseH_domain"/>
</dbReference>
<dbReference type="InterPro" id="IPR012337">
    <property type="entry name" value="RNaseH-like_sf"/>
</dbReference>
<keyword evidence="3" id="KW-1185">Reference proteome</keyword>
<dbReference type="SUPFAM" id="SSF53098">
    <property type="entry name" value="Ribonuclease H-like"/>
    <property type="match status" value="1"/>
</dbReference>
<dbReference type="RefSeq" id="WP_036804565.1">
    <property type="nucleotide sequence ID" value="NZ_CP051177.1"/>
</dbReference>
<dbReference type="Gene3D" id="3.30.420.10">
    <property type="entry name" value="Ribonuclease H-like superfamily/Ribonuclease H"/>
    <property type="match status" value="1"/>
</dbReference>
<dbReference type="CDD" id="cd09279">
    <property type="entry name" value="RNase_HI_like"/>
    <property type="match status" value="1"/>
</dbReference>
<keyword evidence="2" id="KW-0808">Transferase</keyword>
<name>A0A7H8QB34_9BACL</name>
<dbReference type="EMBL" id="CP051177">
    <property type="protein sequence ID" value="QKX51228.1"/>
    <property type="molecule type" value="Genomic_DNA"/>
</dbReference>
<dbReference type="AlphaFoldDB" id="A0A7H8QB34"/>
<accession>A0A7H8QB34</accession>
<dbReference type="GO" id="GO:0003676">
    <property type="term" value="F:nucleic acid binding"/>
    <property type="evidence" value="ECO:0007669"/>
    <property type="project" value="InterPro"/>
</dbReference>
<organism evidence="2 3">
    <name type="scientific">Planococcus glaciei</name>
    <dbReference type="NCBI Taxonomy" id="459472"/>
    <lineage>
        <taxon>Bacteria</taxon>
        <taxon>Bacillati</taxon>
        <taxon>Bacillota</taxon>
        <taxon>Bacilli</taxon>
        <taxon>Bacillales</taxon>
        <taxon>Caryophanaceae</taxon>
        <taxon>Planococcus</taxon>
    </lineage>
</organism>
<dbReference type="GO" id="GO:0003964">
    <property type="term" value="F:RNA-directed DNA polymerase activity"/>
    <property type="evidence" value="ECO:0007669"/>
    <property type="project" value="UniProtKB-KW"/>
</dbReference>
<proteinExistence type="predicted"/>
<evidence type="ECO:0000313" key="3">
    <source>
        <dbReference type="Proteomes" id="UP000509222"/>
    </source>
</evidence>
<sequence length="221" mass="24917">MNIRIECTYRTAKGTEAFFRSEEMPAGKGMVIAEDLERTGRAKNLVFVDGYDSSWTMKEMKGYLKGVETEPHNVTVYFDGGYERETHRSGLGCAIYYEMNGKPYRLRQNATVAELLSNNEAEYAALYMAVQELEGLNVHHLPVRFIGDSKVVINQMGGEWPVIEKDLLRWADRIDEKLNSLGIQPEYELIPRKGNAEADRLATQAMNGTEISGTIELIPGN</sequence>
<dbReference type="Proteomes" id="UP000509222">
    <property type="component" value="Chromosome"/>
</dbReference>
<reference evidence="2 3" key="1">
    <citation type="submission" date="2020-04" db="EMBL/GenBank/DDBJ databases">
        <authorList>
            <person name="Pajer P."/>
            <person name="Broz P."/>
        </authorList>
    </citation>
    <scope>NUCLEOTIDE SEQUENCE [LARGE SCALE GENOMIC DNA]</scope>
    <source>
        <strain evidence="3">NRL-ATB46093</strain>
    </source>
</reference>
<protein>
    <submittedName>
        <fullName evidence="2">Reverse transcriptase-like protein</fullName>
    </submittedName>
</protein>
<dbReference type="Pfam" id="PF13456">
    <property type="entry name" value="RVT_3"/>
    <property type="match status" value="1"/>
</dbReference>
<keyword evidence="2" id="KW-0548">Nucleotidyltransferase</keyword>
<keyword evidence="2" id="KW-0695">RNA-directed DNA polymerase</keyword>
<dbReference type="GO" id="GO:0004523">
    <property type="term" value="F:RNA-DNA hybrid ribonuclease activity"/>
    <property type="evidence" value="ECO:0007669"/>
    <property type="project" value="InterPro"/>
</dbReference>
<dbReference type="PANTHER" id="PTHR46387">
    <property type="entry name" value="POLYNUCLEOTIDYL TRANSFERASE, RIBONUCLEASE H-LIKE SUPERFAMILY PROTEIN"/>
    <property type="match status" value="1"/>
</dbReference>